<comment type="caution">
    <text evidence="3">The sequence shown here is derived from an EMBL/GenBank/DDBJ whole genome shotgun (WGS) entry which is preliminary data.</text>
</comment>
<proteinExistence type="predicted"/>
<dbReference type="RefSeq" id="WP_002756793.1">
    <property type="nucleotide sequence ID" value="NZ_HE972659.1"/>
</dbReference>
<gene>
    <name evidence="3" type="ORF">MICAB_270014</name>
</gene>
<organism evidence="3 4">
    <name type="scientific">Microcystis aeruginosa PCC 9717</name>
    <dbReference type="NCBI Taxonomy" id="1160286"/>
    <lineage>
        <taxon>Bacteria</taxon>
        <taxon>Bacillati</taxon>
        <taxon>Cyanobacteriota</taxon>
        <taxon>Cyanophyceae</taxon>
        <taxon>Oscillatoriophycideae</taxon>
        <taxon>Chroococcales</taxon>
        <taxon>Microcystaceae</taxon>
        <taxon>Microcystis</taxon>
    </lineage>
</organism>
<sequence>MDTLSTNSHPRRTIALTFSGGGFRAAGFSLGTMVLLEKLGLLEKVQAISSASGGSIAAAFFLMAKAKVYTPEKPDLLDGNSFYQEFYTRLKSFLESDKVANAILSDLGGSQKMIKNAANCYKEQLLETLFGISKPSPARGTKEINERVWQLLQDANTSPDCLSINSTNMTDASLFRFAMLRTIISEDKEICREGKGIVIGNKFIDISDPKNQQISQDCQNLSLGDMIAASSCFPLGFEPIIFPDDFGDNKESLNHLQKLTPNQDRVALMDAGLYDNLALTSVESLRLTSVKSSGFSYDKSKPIKLPNKIDLVIATDADNLEPSSALLDASKLNQVNKFEDLVKNLTGFTRTVLQAIIKPLNFLFTSRKCRWIGWLASQVGIKGDELPAHNSWRSLDHNKLAKLIPDRVKELSPVFGSFLQRNRKLTYQFLQYKYEQESNNPEGESQKIDLVRNLIFDLYHRNDQDLALSELDCPVQEWKEEAPLESGETLKQIKKMIAKINTLVLALVLDQNEELDTKNLIGRFEINETNNQEYIICLSKLATALPTTLWLKWYNVCSVKSYEISLIKKILDPKSVLIWKIDNQEETKKLITNLKMTFASQKEDKRVTAAEVVIACGFVAACYNLLEYSANKSKLLYSNQSDFTLTKVDRNNPQQMKTLAEIFKANFSEKSQYLNLDIGEIKKAAAIWWEIISRESPSQNFSEEESLHLFIKHIVQMLEELPPEKVSTVMEKRDVIAASMF</sequence>
<dbReference type="Pfam" id="PF01734">
    <property type="entry name" value="Patatin"/>
    <property type="match status" value="1"/>
</dbReference>
<feature type="domain" description="PNPLA" evidence="2">
    <location>
        <begin position="16"/>
        <end position="279"/>
    </location>
</feature>
<protein>
    <recommendedName>
        <fullName evidence="2">PNPLA domain-containing protein</fullName>
    </recommendedName>
</protein>
<keyword evidence="1" id="KW-0443">Lipid metabolism</keyword>
<dbReference type="SUPFAM" id="SSF52151">
    <property type="entry name" value="FabD/lysophospholipase-like"/>
    <property type="match status" value="1"/>
</dbReference>
<dbReference type="Proteomes" id="UP000003172">
    <property type="component" value="Unassembled WGS sequence"/>
</dbReference>
<dbReference type="EMBL" id="CAII01000190">
    <property type="protein sequence ID" value="CCH96896.1"/>
    <property type="molecule type" value="Genomic_DNA"/>
</dbReference>
<dbReference type="InterPro" id="IPR016035">
    <property type="entry name" value="Acyl_Trfase/lysoPLipase"/>
</dbReference>
<evidence type="ECO:0000259" key="2">
    <source>
        <dbReference type="Pfam" id="PF01734"/>
    </source>
</evidence>
<accession>I4FMM1</accession>
<evidence type="ECO:0000313" key="3">
    <source>
        <dbReference type="EMBL" id="CCH96896.1"/>
    </source>
</evidence>
<dbReference type="InterPro" id="IPR002641">
    <property type="entry name" value="PNPLA_dom"/>
</dbReference>
<reference evidence="3 4" key="1">
    <citation type="submission" date="2012-04" db="EMBL/GenBank/DDBJ databases">
        <authorList>
            <person name="Genoscope - CEA"/>
        </authorList>
    </citation>
    <scope>NUCLEOTIDE SEQUENCE [LARGE SCALE GENOMIC DNA]</scope>
    <source>
        <strain evidence="3 4">9717</strain>
    </source>
</reference>
<dbReference type="AlphaFoldDB" id="I4FMM1"/>
<dbReference type="GO" id="GO:0006629">
    <property type="term" value="P:lipid metabolic process"/>
    <property type="evidence" value="ECO:0007669"/>
    <property type="project" value="UniProtKB-KW"/>
</dbReference>
<evidence type="ECO:0000313" key="4">
    <source>
        <dbReference type="Proteomes" id="UP000003172"/>
    </source>
</evidence>
<dbReference type="HOGENOM" id="CLU_374622_0_0_3"/>
<dbReference type="Gene3D" id="3.40.1090.10">
    <property type="entry name" value="Cytosolic phospholipase A2 catalytic domain"/>
    <property type="match status" value="1"/>
</dbReference>
<name>I4FMM1_MICAE</name>
<evidence type="ECO:0000256" key="1">
    <source>
        <dbReference type="ARBA" id="ARBA00023098"/>
    </source>
</evidence>